<dbReference type="Gene3D" id="2.40.170.20">
    <property type="entry name" value="TonB-dependent receptor, beta-barrel domain"/>
    <property type="match status" value="1"/>
</dbReference>
<evidence type="ECO:0000256" key="3">
    <source>
        <dbReference type="ARBA" id="ARBA00022452"/>
    </source>
</evidence>
<dbReference type="SUPFAM" id="SSF56935">
    <property type="entry name" value="Porins"/>
    <property type="match status" value="1"/>
</dbReference>
<dbReference type="GO" id="GO:0015344">
    <property type="term" value="F:siderophore uptake transmembrane transporter activity"/>
    <property type="evidence" value="ECO:0007669"/>
    <property type="project" value="TreeGrafter"/>
</dbReference>
<dbReference type="PROSITE" id="PS01156">
    <property type="entry name" value="TONB_DEPENDENT_REC_2"/>
    <property type="match status" value="1"/>
</dbReference>
<name>A0A4Y3WD18_NITWI</name>
<evidence type="ECO:0000259" key="8">
    <source>
        <dbReference type="Pfam" id="PF00593"/>
    </source>
</evidence>
<sequence>MFKPMSNITTYVAYANSLEQGGSAPAGALNEGQSVAPYRSKQLEAGAKVNFGKVNGTFAIFQIERPFAFADTDNIFRVQGMQENKGIEFGLYGEIFRNFNVYGGLTLLDPRLKDTGNPATSNTKVVGVPGAQANLLMEYFVERFPGLAFNANVHYTGERAGNNINTFMVKNYITLDLGMRYTMTLPDKNTAVFRVFANNVTDERYWLSIFPGSINGVPGSNTAFLGAPREVRVSASVTF</sequence>
<dbReference type="InterPro" id="IPR039426">
    <property type="entry name" value="TonB-dep_rcpt-like"/>
</dbReference>
<dbReference type="EMBL" id="BJNF01000081">
    <property type="protein sequence ID" value="GEC16917.1"/>
    <property type="molecule type" value="Genomic_DNA"/>
</dbReference>
<dbReference type="RefSeq" id="WP_367399549.1">
    <property type="nucleotide sequence ID" value="NZ_JALJZS010000001.1"/>
</dbReference>
<evidence type="ECO:0000313" key="9">
    <source>
        <dbReference type="EMBL" id="GEC16917.1"/>
    </source>
</evidence>
<evidence type="ECO:0000256" key="2">
    <source>
        <dbReference type="ARBA" id="ARBA00022448"/>
    </source>
</evidence>
<dbReference type="InterPro" id="IPR000531">
    <property type="entry name" value="Beta-barrel_TonB"/>
</dbReference>
<evidence type="ECO:0000313" key="10">
    <source>
        <dbReference type="Proteomes" id="UP000318825"/>
    </source>
</evidence>
<keyword evidence="3" id="KW-1134">Transmembrane beta strand</keyword>
<keyword evidence="2" id="KW-0813">Transport</keyword>
<comment type="subcellular location">
    <subcellularLocation>
        <location evidence="1">Cell outer membrane</location>
        <topology evidence="1">Multi-pass membrane protein</topology>
    </subcellularLocation>
</comment>
<feature type="domain" description="TonB-dependent receptor-like beta-barrel" evidence="8">
    <location>
        <begin position="2"/>
        <end position="200"/>
    </location>
</feature>
<dbReference type="Pfam" id="PF00593">
    <property type="entry name" value="TonB_dep_Rec_b-barrel"/>
    <property type="match status" value="1"/>
</dbReference>
<keyword evidence="7" id="KW-0998">Cell outer membrane</keyword>
<dbReference type="Proteomes" id="UP000318825">
    <property type="component" value="Unassembled WGS sequence"/>
</dbReference>
<accession>A0A4Y3WD18</accession>
<comment type="caution">
    <text evidence="9">The sequence shown here is derived from an EMBL/GenBank/DDBJ whole genome shotgun (WGS) entry which is preliminary data.</text>
</comment>
<reference evidence="9 10" key="1">
    <citation type="submission" date="2019-06" db="EMBL/GenBank/DDBJ databases">
        <title>Whole genome shotgun sequence of Nitrobacter winogradskyi NBRC 14297.</title>
        <authorList>
            <person name="Hosoyama A."/>
            <person name="Uohara A."/>
            <person name="Ohji S."/>
            <person name="Ichikawa N."/>
        </authorList>
    </citation>
    <scope>NUCLEOTIDE SEQUENCE [LARGE SCALE GENOMIC DNA]</scope>
    <source>
        <strain evidence="9 10">NBRC 14297</strain>
    </source>
</reference>
<protein>
    <recommendedName>
        <fullName evidence="8">TonB-dependent receptor-like beta-barrel domain-containing protein</fullName>
    </recommendedName>
</protein>
<keyword evidence="4" id="KW-0812">Transmembrane</keyword>
<evidence type="ECO:0000256" key="7">
    <source>
        <dbReference type="ARBA" id="ARBA00023237"/>
    </source>
</evidence>
<dbReference type="PANTHER" id="PTHR32552:SF82">
    <property type="entry name" value="FCUA PROTEIN"/>
    <property type="match status" value="1"/>
</dbReference>
<organism evidence="9 10">
    <name type="scientific">Nitrobacter winogradskyi</name>
    <name type="common">Nitrobacter agilis</name>
    <dbReference type="NCBI Taxonomy" id="913"/>
    <lineage>
        <taxon>Bacteria</taxon>
        <taxon>Pseudomonadati</taxon>
        <taxon>Pseudomonadota</taxon>
        <taxon>Alphaproteobacteria</taxon>
        <taxon>Hyphomicrobiales</taxon>
        <taxon>Nitrobacteraceae</taxon>
        <taxon>Nitrobacter</taxon>
    </lineage>
</organism>
<evidence type="ECO:0000256" key="5">
    <source>
        <dbReference type="ARBA" id="ARBA00023077"/>
    </source>
</evidence>
<keyword evidence="5" id="KW-0798">TonB box</keyword>
<dbReference type="GO" id="GO:0009279">
    <property type="term" value="C:cell outer membrane"/>
    <property type="evidence" value="ECO:0007669"/>
    <property type="project" value="UniProtKB-SubCell"/>
</dbReference>
<proteinExistence type="predicted"/>
<keyword evidence="6" id="KW-0472">Membrane</keyword>
<evidence type="ECO:0000256" key="1">
    <source>
        <dbReference type="ARBA" id="ARBA00004571"/>
    </source>
</evidence>
<dbReference type="InterPro" id="IPR010917">
    <property type="entry name" value="TonB_rcpt_CS"/>
</dbReference>
<evidence type="ECO:0000256" key="6">
    <source>
        <dbReference type="ARBA" id="ARBA00023136"/>
    </source>
</evidence>
<dbReference type="PANTHER" id="PTHR32552">
    <property type="entry name" value="FERRICHROME IRON RECEPTOR-RELATED"/>
    <property type="match status" value="1"/>
</dbReference>
<evidence type="ECO:0000256" key="4">
    <source>
        <dbReference type="ARBA" id="ARBA00022692"/>
    </source>
</evidence>
<gene>
    <name evidence="9" type="ORF">NWI01_28090</name>
</gene>
<dbReference type="InterPro" id="IPR036942">
    <property type="entry name" value="Beta-barrel_TonB_sf"/>
</dbReference>
<dbReference type="AlphaFoldDB" id="A0A4Y3WD18"/>